<feature type="domain" description="RHS protein conserved region" evidence="1">
    <location>
        <begin position="37"/>
        <end position="71"/>
    </location>
</feature>
<dbReference type="PANTHER" id="PTHR32305:SF15">
    <property type="entry name" value="PROTEIN RHSA-RELATED"/>
    <property type="match status" value="1"/>
</dbReference>
<protein>
    <submittedName>
        <fullName evidence="2">RHS repeat domain-containing protein</fullName>
    </submittedName>
</protein>
<dbReference type="Pfam" id="PF03527">
    <property type="entry name" value="RHS"/>
    <property type="match status" value="1"/>
</dbReference>
<dbReference type="NCBIfam" id="TIGR03696">
    <property type="entry name" value="Rhs_assc_core"/>
    <property type="match status" value="1"/>
</dbReference>
<evidence type="ECO:0000259" key="1">
    <source>
        <dbReference type="Pfam" id="PF03527"/>
    </source>
</evidence>
<comment type="caution">
    <text evidence="2">The sequence shown here is derived from an EMBL/GenBank/DDBJ whole genome shotgun (WGS) entry which is preliminary data.</text>
</comment>
<keyword evidence="3" id="KW-1185">Reference proteome</keyword>
<gene>
    <name evidence="2" type="ORF">ACCI51_09370</name>
</gene>
<evidence type="ECO:0000313" key="2">
    <source>
        <dbReference type="EMBL" id="MFA0790753.1"/>
    </source>
</evidence>
<dbReference type="Gene3D" id="2.180.10.10">
    <property type="entry name" value="RHS repeat-associated core"/>
    <property type="match status" value="1"/>
</dbReference>
<dbReference type="PANTHER" id="PTHR32305">
    <property type="match status" value="1"/>
</dbReference>
<accession>A0ABV4NMX1</accession>
<dbReference type="InterPro" id="IPR050708">
    <property type="entry name" value="T6SS_VgrG/RHS"/>
</dbReference>
<dbReference type="Proteomes" id="UP001569414">
    <property type="component" value="Unassembled WGS sequence"/>
</dbReference>
<dbReference type="PRINTS" id="PR00394">
    <property type="entry name" value="RHSPROTEIN"/>
</dbReference>
<sequence>MQENKVDTQTKQDLNTRTYYFEPGTFKPVGLKEGDQVYHYHLDHLGTPDTLTNQDGEVVWSVAYKGYGNIALAHENQIDQPIRFQGQYFDEETGLHYNRFRYYDPQVGEFTQQDPIGLHGGVNNYQYALNPIRWIDPYGLKSKDCPPEKDHQLVIGAYSSSLTGHAVVAVIDPSGNEILAGLSMENYTGPKDLFNALKGSPGYIHSGTLAEISARNPDFATLSTPITREKADKTLERIYEYTDKTESGEFKYNLLNRQCAIFSCEVSEAAGVTPPDAGKIVRRPKKLHSSIKKLVSSSEKNDG</sequence>
<dbReference type="EMBL" id="JBGMEL010000007">
    <property type="protein sequence ID" value="MFA0790753.1"/>
    <property type="molecule type" value="Genomic_DNA"/>
</dbReference>
<dbReference type="InterPro" id="IPR001826">
    <property type="entry name" value="RHS"/>
</dbReference>
<evidence type="ECO:0000313" key="3">
    <source>
        <dbReference type="Proteomes" id="UP001569414"/>
    </source>
</evidence>
<proteinExistence type="predicted"/>
<name>A0ABV4NMX1_9GAMM</name>
<dbReference type="InterPro" id="IPR022385">
    <property type="entry name" value="Rhs_assc_core"/>
</dbReference>
<organism evidence="2 3">
    <name type="scientific">Microbulbifer echini</name>
    <dbReference type="NCBI Taxonomy" id="1529067"/>
    <lineage>
        <taxon>Bacteria</taxon>
        <taxon>Pseudomonadati</taxon>
        <taxon>Pseudomonadota</taxon>
        <taxon>Gammaproteobacteria</taxon>
        <taxon>Cellvibrionales</taxon>
        <taxon>Microbulbiferaceae</taxon>
        <taxon>Microbulbifer</taxon>
    </lineage>
</organism>
<dbReference type="RefSeq" id="WP_371843379.1">
    <property type="nucleotide sequence ID" value="NZ_JBGMEL010000007.1"/>
</dbReference>
<reference evidence="2 3" key="1">
    <citation type="submission" date="2024-08" db="EMBL/GenBank/DDBJ databases">
        <authorList>
            <person name="Ishaq N."/>
        </authorList>
    </citation>
    <scope>NUCLEOTIDE SEQUENCE [LARGE SCALE GENOMIC DNA]</scope>
    <source>
        <strain evidence="2 3">JCM 30400</strain>
    </source>
</reference>